<dbReference type="AlphaFoldDB" id="A0A1Z3N4R9"/>
<dbReference type="GO" id="GO:0005886">
    <property type="term" value="C:plasma membrane"/>
    <property type="evidence" value="ECO:0007669"/>
    <property type="project" value="TreeGrafter"/>
</dbReference>
<accession>A0A1Z3N4R9</accession>
<dbReference type="PANTHER" id="PTHR30627">
    <property type="entry name" value="PEPTIDOGLYCAN D,D-TRANSPEPTIDASE"/>
    <property type="match status" value="1"/>
</dbReference>
<evidence type="ECO:0000313" key="2">
    <source>
        <dbReference type="EMBL" id="ASD62401.1"/>
    </source>
</evidence>
<dbReference type="SUPFAM" id="SSF56601">
    <property type="entry name" value="beta-lactamase/transpeptidase-like"/>
    <property type="match status" value="1"/>
</dbReference>
<evidence type="ECO:0000259" key="1">
    <source>
        <dbReference type="Pfam" id="PF00905"/>
    </source>
</evidence>
<feature type="domain" description="Penicillin-binding protein transpeptidase" evidence="1">
    <location>
        <begin position="122"/>
        <end position="416"/>
    </location>
</feature>
<dbReference type="Pfam" id="PF00905">
    <property type="entry name" value="Transpeptidase"/>
    <property type="match status" value="1"/>
</dbReference>
<dbReference type="InterPro" id="IPR001460">
    <property type="entry name" value="PCN-bd_Tpept"/>
</dbReference>
<protein>
    <submittedName>
        <fullName evidence="2">Penicillin-binding protein</fullName>
    </submittedName>
</protein>
<dbReference type="PANTHER" id="PTHR30627:SF2">
    <property type="entry name" value="PEPTIDOGLYCAN D,D-TRANSPEPTIDASE MRDA"/>
    <property type="match status" value="1"/>
</dbReference>
<dbReference type="GO" id="GO:0071972">
    <property type="term" value="F:peptidoglycan L,D-transpeptidase activity"/>
    <property type="evidence" value="ECO:0007669"/>
    <property type="project" value="TreeGrafter"/>
</dbReference>
<dbReference type="GO" id="GO:0071555">
    <property type="term" value="P:cell wall organization"/>
    <property type="evidence" value="ECO:0007669"/>
    <property type="project" value="TreeGrafter"/>
</dbReference>
<dbReference type="Proteomes" id="UP000197003">
    <property type="component" value="Chromosome"/>
</dbReference>
<organism evidence="2 3">
    <name type="scientific">Bdellovibrio bacteriovorus</name>
    <dbReference type="NCBI Taxonomy" id="959"/>
    <lineage>
        <taxon>Bacteria</taxon>
        <taxon>Pseudomonadati</taxon>
        <taxon>Bdellovibrionota</taxon>
        <taxon>Bdellovibrionia</taxon>
        <taxon>Bdellovibrionales</taxon>
        <taxon>Pseudobdellovibrionaceae</taxon>
        <taxon>Bdellovibrio</taxon>
    </lineage>
</organism>
<reference evidence="2 3" key="1">
    <citation type="submission" date="2017-04" db="EMBL/GenBank/DDBJ databases">
        <title>Whole genome sequence of Bdellovibrio bacteriovorus strain SSB218315.</title>
        <authorList>
            <person name="Oyedara O."/>
            <person name="Rodriguez-Perez M.A."/>
        </authorList>
    </citation>
    <scope>NUCLEOTIDE SEQUENCE [LARGE SCALE GENOMIC DNA]</scope>
    <source>
        <strain evidence="2 3">SSB218315</strain>
    </source>
</reference>
<dbReference type="GO" id="GO:0008658">
    <property type="term" value="F:penicillin binding"/>
    <property type="evidence" value="ECO:0007669"/>
    <property type="project" value="InterPro"/>
</dbReference>
<name>A0A1Z3N4R9_BDEBC</name>
<dbReference type="InterPro" id="IPR050515">
    <property type="entry name" value="Beta-lactam/transpept"/>
</dbReference>
<dbReference type="EMBL" id="CP020946">
    <property type="protein sequence ID" value="ASD62401.1"/>
    <property type="molecule type" value="Genomic_DNA"/>
</dbReference>
<evidence type="ECO:0000313" key="3">
    <source>
        <dbReference type="Proteomes" id="UP000197003"/>
    </source>
</evidence>
<dbReference type="Gene3D" id="3.40.710.10">
    <property type="entry name" value="DD-peptidase/beta-lactamase superfamily"/>
    <property type="match status" value="1"/>
</dbReference>
<dbReference type="InterPro" id="IPR012338">
    <property type="entry name" value="Beta-lactam/transpept-like"/>
</dbReference>
<sequence>MPLKALKNWCYHKIMSSKNNYKLLKLLVFSGACLVGLYSLLGFTSSADSQEVQAHKKIKSQLEQRTQLAKAIGSKVRANDLPESLKIPWNGEEQAVKLNYTIDDTLQREADRLLKSYKPDYGAVFMIDAMTGEVLVMSSFQRDDADAPNLNLQATFPAASVFKVVTATAAVDKAGVSPESKIRYNGGAYTLYKKNVLSDKVTRWTNVITLKDAFARSINTAFGRLSIENLHPEDLNEYANRFMFNQEIPADFPVEMGVAYVPPGKGFEMAEVASGYNKTNRMSPVQGAMIAAAVANDGQVVIPYLVRNVTDEKGESLYEGSTLNNGTIMTKESAAKVRELMERTVLAGTSRRSFRPITKDRKFREIEMGGKTGHLTGDNPRGRTDWFVGYAQDGERKIAVAAITVNKKFWTVKSAHLGQSMFRKYFGPVVSNQPKNGRVVSSTK</sequence>
<proteinExistence type="predicted"/>
<gene>
    <name evidence="2" type="ORF">B9G79_01885</name>
</gene>
<dbReference type="OrthoDB" id="5288345at2"/>